<organism evidence="4">
    <name type="scientific">Nippostrongylus brasiliensis</name>
    <name type="common">Rat hookworm</name>
    <dbReference type="NCBI Taxonomy" id="27835"/>
    <lineage>
        <taxon>Eukaryota</taxon>
        <taxon>Metazoa</taxon>
        <taxon>Ecdysozoa</taxon>
        <taxon>Nematoda</taxon>
        <taxon>Chromadorea</taxon>
        <taxon>Rhabditida</taxon>
        <taxon>Rhabditina</taxon>
        <taxon>Rhabditomorpha</taxon>
        <taxon>Strongyloidea</taxon>
        <taxon>Heligmosomidae</taxon>
        <taxon>Nippostrongylus</taxon>
    </lineage>
</organism>
<reference evidence="4" key="1">
    <citation type="submission" date="2017-02" db="UniProtKB">
        <authorList>
            <consortium name="WormBaseParasite"/>
        </authorList>
    </citation>
    <scope>IDENTIFICATION</scope>
</reference>
<evidence type="ECO:0000313" key="2">
    <source>
        <dbReference type="EMBL" id="VDL87776.1"/>
    </source>
</evidence>
<dbReference type="Proteomes" id="UP000271162">
    <property type="component" value="Unassembled WGS sequence"/>
</dbReference>
<feature type="region of interest" description="Disordered" evidence="1">
    <location>
        <begin position="1"/>
        <end position="23"/>
    </location>
</feature>
<name>A0A0N4YZT0_NIPBR</name>
<sequence>MLMPSDRGMVQLGANPPRTTQSREISDIDVQKWRNDVLSVNRPRVNNGFNQHETAESARAYARKIADSMPKTNGNSESEDDFGMVDQQRFRLQMVDKQGITQNELSGIALWTLIRKGYRWKESVKFRTESMV</sequence>
<dbReference type="EMBL" id="UYSL01028982">
    <property type="protein sequence ID" value="VDL87776.1"/>
    <property type="molecule type" value="Genomic_DNA"/>
</dbReference>
<dbReference type="AlphaFoldDB" id="A0A0N4YZT0"/>
<dbReference type="WBParaSite" id="NBR_0002275201-mRNA-1">
    <property type="protein sequence ID" value="NBR_0002275201-mRNA-1"/>
    <property type="gene ID" value="NBR_0002275201"/>
</dbReference>
<keyword evidence="3" id="KW-1185">Reference proteome</keyword>
<proteinExistence type="predicted"/>
<protein>
    <submittedName>
        <fullName evidence="4">Integrase</fullName>
    </submittedName>
</protein>
<evidence type="ECO:0000313" key="4">
    <source>
        <dbReference type="WBParaSite" id="NBR_0002275201-mRNA-1"/>
    </source>
</evidence>
<gene>
    <name evidence="2" type="ORF">NBR_LOCUS22753</name>
</gene>
<reference evidence="2 3" key="2">
    <citation type="submission" date="2018-11" db="EMBL/GenBank/DDBJ databases">
        <authorList>
            <consortium name="Pathogen Informatics"/>
        </authorList>
    </citation>
    <scope>NUCLEOTIDE SEQUENCE [LARGE SCALE GENOMIC DNA]</scope>
</reference>
<dbReference type="STRING" id="27835.A0A0N4YZT0"/>
<evidence type="ECO:0000256" key="1">
    <source>
        <dbReference type="SAM" id="MobiDB-lite"/>
    </source>
</evidence>
<evidence type="ECO:0000313" key="3">
    <source>
        <dbReference type="Proteomes" id="UP000271162"/>
    </source>
</evidence>
<accession>A0A0N4YZT0</accession>